<dbReference type="EMBL" id="LXQA011429421">
    <property type="protein sequence ID" value="MCI96960.1"/>
    <property type="molecule type" value="Genomic_DNA"/>
</dbReference>
<protein>
    <submittedName>
        <fullName evidence="1">Uncharacterized protein</fullName>
    </submittedName>
</protein>
<name>A0A392WEH4_9FABA</name>
<accession>A0A392WEH4</accession>
<keyword evidence="2" id="KW-1185">Reference proteome</keyword>
<proteinExistence type="predicted"/>
<sequence length="52" mass="5456">GMVAEKSLLGWGAGGEAWAYFLISLCRFGLQIGGSSSQILNKAILSVAHISF</sequence>
<reference evidence="1 2" key="1">
    <citation type="journal article" date="2018" name="Front. Plant Sci.">
        <title>Red Clover (Trifolium pratense) and Zigzag Clover (T. medium) - A Picture of Genomic Similarities and Differences.</title>
        <authorList>
            <person name="Dluhosova J."/>
            <person name="Istvanek J."/>
            <person name="Nedelnik J."/>
            <person name="Repkova J."/>
        </authorList>
    </citation>
    <scope>NUCLEOTIDE SEQUENCE [LARGE SCALE GENOMIC DNA]</scope>
    <source>
        <strain evidence="2">cv. 10/8</strain>
        <tissue evidence="1">Leaf</tissue>
    </source>
</reference>
<comment type="caution">
    <text evidence="1">The sequence shown here is derived from an EMBL/GenBank/DDBJ whole genome shotgun (WGS) entry which is preliminary data.</text>
</comment>
<feature type="non-terminal residue" evidence="1">
    <location>
        <position position="1"/>
    </location>
</feature>
<dbReference type="Proteomes" id="UP000265520">
    <property type="component" value="Unassembled WGS sequence"/>
</dbReference>
<organism evidence="1 2">
    <name type="scientific">Trifolium medium</name>
    <dbReference type="NCBI Taxonomy" id="97028"/>
    <lineage>
        <taxon>Eukaryota</taxon>
        <taxon>Viridiplantae</taxon>
        <taxon>Streptophyta</taxon>
        <taxon>Embryophyta</taxon>
        <taxon>Tracheophyta</taxon>
        <taxon>Spermatophyta</taxon>
        <taxon>Magnoliopsida</taxon>
        <taxon>eudicotyledons</taxon>
        <taxon>Gunneridae</taxon>
        <taxon>Pentapetalae</taxon>
        <taxon>rosids</taxon>
        <taxon>fabids</taxon>
        <taxon>Fabales</taxon>
        <taxon>Fabaceae</taxon>
        <taxon>Papilionoideae</taxon>
        <taxon>50 kb inversion clade</taxon>
        <taxon>NPAAA clade</taxon>
        <taxon>Hologalegina</taxon>
        <taxon>IRL clade</taxon>
        <taxon>Trifolieae</taxon>
        <taxon>Trifolium</taxon>
    </lineage>
</organism>
<evidence type="ECO:0000313" key="2">
    <source>
        <dbReference type="Proteomes" id="UP000265520"/>
    </source>
</evidence>
<dbReference type="AlphaFoldDB" id="A0A392WEH4"/>
<evidence type="ECO:0000313" key="1">
    <source>
        <dbReference type="EMBL" id="MCI96960.1"/>
    </source>
</evidence>